<name>A0ABR4H385_9EURO</name>
<evidence type="ECO:0008006" key="3">
    <source>
        <dbReference type="Google" id="ProtNLM"/>
    </source>
</evidence>
<protein>
    <recommendedName>
        <fullName evidence="3">F-box domain-containing protein</fullName>
    </recommendedName>
</protein>
<accession>A0ABR4H385</accession>
<organism evidence="1 2">
    <name type="scientific">Aspergillus granulosus</name>
    <dbReference type="NCBI Taxonomy" id="176169"/>
    <lineage>
        <taxon>Eukaryota</taxon>
        <taxon>Fungi</taxon>
        <taxon>Dikarya</taxon>
        <taxon>Ascomycota</taxon>
        <taxon>Pezizomycotina</taxon>
        <taxon>Eurotiomycetes</taxon>
        <taxon>Eurotiomycetidae</taxon>
        <taxon>Eurotiales</taxon>
        <taxon>Aspergillaceae</taxon>
        <taxon>Aspergillus</taxon>
        <taxon>Aspergillus subgen. Nidulantes</taxon>
    </lineage>
</organism>
<comment type="caution">
    <text evidence="1">The sequence shown here is derived from an EMBL/GenBank/DDBJ whole genome shotgun (WGS) entry which is preliminary data.</text>
</comment>
<evidence type="ECO:0000313" key="1">
    <source>
        <dbReference type="EMBL" id="KAL2809890.1"/>
    </source>
</evidence>
<dbReference type="Proteomes" id="UP001610334">
    <property type="component" value="Unassembled WGS sequence"/>
</dbReference>
<dbReference type="EMBL" id="JBFXLT010000080">
    <property type="protein sequence ID" value="KAL2809890.1"/>
    <property type="molecule type" value="Genomic_DNA"/>
</dbReference>
<sequence length="398" mass="45451">MDPFERLPSELVQQIIACTGDFTGVESILLASPQVNAVFQAQPARILKDLILSNSITCMPEIERLCYNIGLLNNPSLYCKDLDDYHQTCEGTPALGYTKSLYVIQIGAQIQRLACTCLSFMQQNLISTMNNIPAGSLFDGPPLNIQIASNTFSWTEEYRVYWALWHLQHYSHLRKAATNRWGWEDLSIQCLDAYNTWNDIEYHAAEKLWTVAAVLSDMGLGVNWLADHPEAEEPSQTVWPGSKETAIPFFPLLDLPPASTPIHHGSLILWTPPALPPETEATHVWSLTPQRRSRRQVHVDMFHRKGTRLTRNCSPASYTLTKIKPWRRFGWAIWDSWRMYAAGLSGRIRYRRPIPTPDGSMLKGEPQNLKDREPAVDYVARWFAMVGEERPFHCRAIR</sequence>
<reference evidence="1 2" key="1">
    <citation type="submission" date="2024-07" db="EMBL/GenBank/DDBJ databases">
        <title>Section-level genome sequencing and comparative genomics of Aspergillus sections Usti and Cavernicolus.</title>
        <authorList>
            <consortium name="Lawrence Berkeley National Laboratory"/>
            <person name="Nybo J.L."/>
            <person name="Vesth T.C."/>
            <person name="Theobald S."/>
            <person name="Frisvad J.C."/>
            <person name="Larsen T.O."/>
            <person name="Kjaerboelling I."/>
            <person name="Rothschild-Mancinelli K."/>
            <person name="Lyhne E.K."/>
            <person name="Kogle M.E."/>
            <person name="Barry K."/>
            <person name="Clum A."/>
            <person name="Na H."/>
            <person name="Ledsgaard L."/>
            <person name="Lin J."/>
            <person name="Lipzen A."/>
            <person name="Kuo A."/>
            <person name="Riley R."/>
            <person name="Mondo S."/>
            <person name="Labutti K."/>
            <person name="Haridas S."/>
            <person name="Pangalinan J."/>
            <person name="Salamov A.A."/>
            <person name="Simmons B.A."/>
            <person name="Magnuson J.K."/>
            <person name="Chen J."/>
            <person name="Drula E."/>
            <person name="Henrissat B."/>
            <person name="Wiebenga A."/>
            <person name="Lubbers R.J."/>
            <person name="Gomes A.C."/>
            <person name="Makela M.R."/>
            <person name="Stajich J."/>
            <person name="Grigoriev I.V."/>
            <person name="Mortensen U.H."/>
            <person name="De Vries R.P."/>
            <person name="Baker S.E."/>
            <person name="Andersen M.R."/>
        </authorList>
    </citation>
    <scope>NUCLEOTIDE SEQUENCE [LARGE SCALE GENOMIC DNA]</scope>
    <source>
        <strain evidence="1 2">CBS 588.65</strain>
    </source>
</reference>
<evidence type="ECO:0000313" key="2">
    <source>
        <dbReference type="Proteomes" id="UP001610334"/>
    </source>
</evidence>
<keyword evidence="2" id="KW-1185">Reference proteome</keyword>
<proteinExistence type="predicted"/>
<gene>
    <name evidence="1" type="ORF">BJX63DRAFT_338796</name>
</gene>